<comment type="subcellular location">
    <subcellularLocation>
        <location evidence="1">Cytoplasm</location>
    </subcellularLocation>
</comment>
<evidence type="ECO:0000256" key="2">
    <source>
        <dbReference type="ARBA" id="ARBA00022448"/>
    </source>
</evidence>
<evidence type="ECO:0000256" key="6">
    <source>
        <dbReference type="ARBA" id="ARBA00022683"/>
    </source>
</evidence>
<dbReference type="GO" id="GO:0016740">
    <property type="term" value="F:transferase activity"/>
    <property type="evidence" value="ECO:0007669"/>
    <property type="project" value="UniProtKB-KW"/>
</dbReference>
<keyword evidence="6" id="KW-0598">Phosphotransferase system</keyword>
<keyword evidence="7" id="KW-0418">Kinase</keyword>
<keyword evidence="4 9" id="KW-0762">Sugar transport</keyword>
<dbReference type="InterPro" id="IPR036667">
    <property type="entry name" value="PTS_IIB_sorbose-sp_sf"/>
</dbReference>
<evidence type="ECO:0000256" key="3">
    <source>
        <dbReference type="ARBA" id="ARBA00022490"/>
    </source>
</evidence>
<proteinExistence type="predicted"/>
<keyword evidence="3" id="KW-0963">Cytoplasm</keyword>
<gene>
    <name evidence="9" type="ORF">ACFO5I_03680</name>
</gene>
<dbReference type="PROSITE" id="PS51101">
    <property type="entry name" value="PTS_EIIB_TYPE_4"/>
    <property type="match status" value="1"/>
</dbReference>
<dbReference type="InterPro" id="IPR004720">
    <property type="entry name" value="PTS_IIB_sorbose-sp"/>
</dbReference>
<keyword evidence="2" id="KW-0813">Transport</keyword>
<evidence type="ECO:0000259" key="8">
    <source>
        <dbReference type="PROSITE" id="PS51101"/>
    </source>
</evidence>
<name>A0ABV9MU50_9ENTE</name>
<sequence>MLFARCDDRLVHGQVLFKWVDHEQIKKIIIVDDKTASDIIEKQMIQMTKPKNCEVSFLTSSQMDQIQADTNNKSMVLFKNIHLACHFVQQYHLASLNLGRMASGIGKTKVLSNLFLTSEESQRLLDTINQGIRVYSQMVPEDEAIDLETYLRREAK</sequence>
<dbReference type="EC" id="2.7.1.-" evidence="9"/>
<dbReference type="RefSeq" id="WP_204654123.1">
    <property type="nucleotide sequence ID" value="NZ_JAFBFD010000020.1"/>
</dbReference>
<dbReference type="Pfam" id="PF03830">
    <property type="entry name" value="PTSIIB_sorb"/>
    <property type="match status" value="1"/>
</dbReference>
<dbReference type="EMBL" id="JBHSGS010000018">
    <property type="protein sequence ID" value="MFC4718845.1"/>
    <property type="molecule type" value="Genomic_DNA"/>
</dbReference>
<organism evidence="9 10">
    <name type="scientific">Enterococcus lemanii</name>
    <dbReference type="NCBI Taxonomy" id="1159752"/>
    <lineage>
        <taxon>Bacteria</taxon>
        <taxon>Bacillati</taxon>
        <taxon>Bacillota</taxon>
        <taxon>Bacilli</taxon>
        <taxon>Lactobacillales</taxon>
        <taxon>Enterococcaceae</taxon>
        <taxon>Enterococcus</taxon>
    </lineage>
</organism>
<dbReference type="Gene3D" id="3.40.35.10">
    <property type="entry name" value="Phosphotransferase system, sorbose subfamily IIB component"/>
    <property type="match status" value="1"/>
</dbReference>
<keyword evidence="5 9" id="KW-0808">Transferase</keyword>
<keyword evidence="10" id="KW-1185">Reference proteome</keyword>
<evidence type="ECO:0000256" key="4">
    <source>
        <dbReference type="ARBA" id="ARBA00022597"/>
    </source>
</evidence>
<evidence type="ECO:0000313" key="9">
    <source>
        <dbReference type="EMBL" id="MFC4718845.1"/>
    </source>
</evidence>
<evidence type="ECO:0000313" key="10">
    <source>
        <dbReference type="Proteomes" id="UP001595969"/>
    </source>
</evidence>
<protein>
    <submittedName>
        <fullName evidence="9">PTS sugar transporter subunit IIB</fullName>
        <ecNumber evidence="9">2.7.1.-</ecNumber>
    </submittedName>
</protein>
<evidence type="ECO:0000256" key="1">
    <source>
        <dbReference type="ARBA" id="ARBA00004496"/>
    </source>
</evidence>
<comment type="caution">
    <text evidence="9">The sequence shown here is derived from an EMBL/GenBank/DDBJ whole genome shotgun (WGS) entry which is preliminary data.</text>
</comment>
<dbReference type="Proteomes" id="UP001595969">
    <property type="component" value="Unassembled WGS sequence"/>
</dbReference>
<accession>A0ABV9MU50</accession>
<feature type="domain" description="PTS EIIB type-4" evidence="8">
    <location>
        <begin position="1"/>
        <end position="156"/>
    </location>
</feature>
<evidence type="ECO:0000256" key="7">
    <source>
        <dbReference type="ARBA" id="ARBA00022777"/>
    </source>
</evidence>
<dbReference type="SUPFAM" id="SSF52728">
    <property type="entry name" value="PTS IIb component"/>
    <property type="match status" value="1"/>
</dbReference>
<reference evidence="10" key="1">
    <citation type="journal article" date="2019" name="Int. J. Syst. Evol. Microbiol.">
        <title>The Global Catalogue of Microorganisms (GCM) 10K type strain sequencing project: providing services to taxonomists for standard genome sequencing and annotation.</title>
        <authorList>
            <consortium name="The Broad Institute Genomics Platform"/>
            <consortium name="The Broad Institute Genome Sequencing Center for Infectious Disease"/>
            <person name="Wu L."/>
            <person name="Ma J."/>
        </authorList>
    </citation>
    <scope>NUCLEOTIDE SEQUENCE [LARGE SCALE GENOMIC DNA]</scope>
    <source>
        <strain evidence="10">CGMCC 1.19032</strain>
    </source>
</reference>
<evidence type="ECO:0000256" key="5">
    <source>
        <dbReference type="ARBA" id="ARBA00022679"/>
    </source>
</evidence>